<comment type="subcellular location">
    <subcellularLocation>
        <location evidence="1">Golgi apparatus membrane</location>
        <topology evidence="1">Multi-pass membrane protein</topology>
    </subcellularLocation>
</comment>
<dbReference type="GO" id="GO:0034067">
    <property type="term" value="P:protein localization to Golgi apparatus"/>
    <property type="evidence" value="ECO:0007669"/>
    <property type="project" value="TreeGrafter"/>
</dbReference>
<protein>
    <recommendedName>
        <fullName evidence="3">Protein SYS1 homolog</fullName>
    </recommendedName>
</protein>
<dbReference type="GO" id="GO:0043001">
    <property type="term" value="P:Golgi to plasma membrane protein transport"/>
    <property type="evidence" value="ECO:0007669"/>
    <property type="project" value="TreeGrafter"/>
</dbReference>
<feature type="non-terminal residue" evidence="11">
    <location>
        <position position="151"/>
    </location>
</feature>
<dbReference type="PANTHER" id="PTHR12952">
    <property type="entry name" value="SYS1"/>
    <property type="match status" value="1"/>
</dbReference>
<evidence type="ECO:0000256" key="1">
    <source>
        <dbReference type="ARBA" id="ARBA00004653"/>
    </source>
</evidence>
<keyword evidence="12" id="KW-1185">Reference proteome</keyword>
<keyword evidence="8" id="KW-0333">Golgi apparatus</keyword>
<evidence type="ECO:0000256" key="5">
    <source>
        <dbReference type="ARBA" id="ARBA00022692"/>
    </source>
</evidence>
<dbReference type="OrthoDB" id="542931at2759"/>
<evidence type="ECO:0000256" key="2">
    <source>
        <dbReference type="ARBA" id="ARBA00008160"/>
    </source>
</evidence>
<dbReference type="GO" id="GO:0000139">
    <property type="term" value="C:Golgi membrane"/>
    <property type="evidence" value="ECO:0007669"/>
    <property type="project" value="UniProtKB-SubCell"/>
</dbReference>
<evidence type="ECO:0000313" key="12">
    <source>
        <dbReference type="Proteomes" id="UP000749559"/>
    </source>
</evidence>
<dbReference type="GO" id="GO:0005829">
    <property type="term" value="C:cytosol"/>
    <property type="evidence" value="ECO:0007669"/>
    <property type="project" value="GOC"/>
</dbReference>
<feature type="transmembrane region" description="Helical" evidence="10">
    <location>
        <begin position="58"/>
        <end position="80"/>
    </location>
</feature>
<feature type="transmembrane region" description="Helical" evidence="10">
    <location>
        <begin position="87"/>
        <end position="107"/>
    </location>
</feature>
<evidence type="ECO:0000256" key="6">
    <source>
        <dbReference type="ARBA" id="ARBA00022927"/>
    </source>
</evidence>
<dbReference type="AlphaFoldDB" id="A0A8J1URN2"/>
<dbReference type="PIRSF" id="PIRSF031402">
    <property type="entry name" value="SYS1_homologue"/>
    <property type="match status" value="1"/>
</dbReference>
<evidence type="ECO:0000256" key="4">
    <source>
        <dbReference type="ARBA" id="ARBA00022448"/>
    </source>
</evidence>
<dbReference type="InterPro" id="IPR016973">
    <property type="entry name" value="Integral_membrane_SYS1"/>
</dbReference>
<keyword evidence="9 10" id="KW-0472">Membrane</keyword>
<dbReference type="PANTHER" id="PTHR12952:SF0">
    <property type="entry name" value="PROTEIN SYS1 HOMOLOG"/>
    <property type="match status" value="1"/>
</dbReference>
<dbReference type="Proteomes" id="UP000749559">
    <property type="component" value="Unassembled WGS sequence"/>
</dbReference>
<evidence type="ECO:0000256" key="3">
    <source>
        <dbReference type="ARBA" id="ARBA00014516"/>
    </source>
</evidence>
<dbReference type="Pfam" id="PF09801">
    <property type="entry name" value="SYS1"/>
    <property type="match status" value="1"/>
</dbReference>
<evidence type="ECO:0000256" key="8">
    <source>
        <dbReference type="ARBA" id="ARBA00023034"/>
    </source>
</evidence>
<reference evidence="11" key="1">
    <citation type="submission" date="2022-03" db="EMBL/GenBank/DDBJ databases">
        <authorList>
            <person name="Martin C."/>
        </authorList>
    </citation>
    <scope>NUCLEOTIDE SEQUENCE</scope>
</reference>
<sequence length="151" mass="17313">RSFVWDPTLIVSQIISMQCIFYGLLGFWICIMDFIAGADKSLDQMFKYQELQFKGLSGRLLVGAYALNALTCALGLWYIVKRTKQCLDFTATVHFFHLLICWCYNLAFPQTLTWWLVNLICVAIMTVVGEYLCMRTEMKAIPLSLGVKTDL</sequence>
<feature type="transmembrane region" description="Helical" evidence="10">
    <location>
        <begin position="113"/>
        <end position="133"/>
    </location>
</feature>
<comment type="caution">
    <text evidence="11">The sequence shown here is derived from an EMBL/GenBank/DDBJ whole genome shotgun (WGS) entry which is preliminary data.</text>
</comment>
<keyword evidence="4" id="KW-0813">Transport</keyword>
<organism evidence="11 12">
    <name type="scientific">Owenia fusiformis</name>
    <name type="common">Polychaete worm</name>
    <dbReference type="NCBI Taxonomy" id="6347"/>
    <lineage>
        <taxon>Eukaryota</taxon>
        <taxon>Metazoa</taxon>
        <taxon>Spiralia</taxon>
        <taxon>Lophotrochozoa</taxon>
        <taxon>Annelida</taxon>
        <taxon>Polychaeta</taxon>
        <taxon>Sedentaria</taxon>
        <taxon>Canalipalpata</taxon>
        <taxon>Sabellida</taxon>
        <taxon>Oweniida</taxon>
        <taxon>Oweniidae</taxon>
        <taxon>Owenia</taxon>
    </lineage>
</organism>
<comment type="similarity">
    <text evidence="2">Belongs to the SYS1 family.</text>
</comment>
<dbReference type="GO" id="GO:0005802">
    <property type="term" value="C:trans-Golgi network"/>
    <property type="evidence" value="ECO:0007669"/>
    <property type="project" value="TreeGrafter"/>
</dbReference>
<dbReference type="EMBL" id="CAIIXF020000003">
    <property type="protein sequence ID" value="CAH1778613.1"/>
    <property type="molecule type" value="Genomic_DNA"/>
</dbReference>
<evidence type="ECO:0000256" key="7">
    <source>
        <dbReference type="ARBA" id="ARBA00022989"/>
    </source>
</evidence>
<dbReference type="GO" id="GO:0006895">
    <property type="term" value="P:Golgi to endosome transport"/>
    <property type="evidence" value="ECO:0007669"/>
    <property type="project" value="TreeGrafter"/>
</dbReference>
<proteinExistence type="inferred from homology"/>
<accession>A0A8J1URN2</accession>
<gene>
    <name evidence="11" type="ORF">OFUS_LOCUS5506</name>
</gene>
<evidence type="ECO:0000313" key="11">
    <source>
        <dbReference type="EMBL" id="CAH1778613.1"/>
    </source>
</evidence>
<evidence type="ECO:0000256" key="9">
    <source>
        <dbReference type="ARBA" id="ARBA00023136"/>
    </source>
</evidence>
<evidence type="ECO:0000256" key="10">
    <source>
        <dbReference type="SAM" id="Phobius"/>
    </source>
</evidence>
<dbReference type="InterPro" id="IPR019185">
    <property type="entry name" value="Integral_membrane_SYS1-rel"/>
</dbReference>
<feature type="transmembrane region" description="Helical" evidence="10">
    <location>
        <begin position="20"/>
        <end position="38"/>
    </location>
</feature>
<keyword evidence="6" id="KW-0653">Protein transport</keyword>
<keyword evidence="7 10" id="KW-1133">Transmembrane helix</keyword>
<name>A0A8J1URN2_OWEFU</name>
<keyword evidence="5 10" id="KW-0812">Transmembrane</keyword>